<comment type="caution">
    <text evidence="1">The sequence shown here is derived from an EMBL/GenBank/DDBJ whole genome shotgun (WGS) entry which is preliminary data.</text>
</comment>
<proteinExistence type="predicted"/>
<dbReference type="Pfam" id="PF06092">
    <property type="entry name" value="DUF943"/>
    <property type="match status" value="1"/>
</dbReference>
<accession>A0ABS4P8X4</accession>
<reference evidence="2" key="1">
    <citation type="submission" date="2023-07" db="EMBL/GenBank/DDBJ databases">
        <title>Genome mining of underrepresented organisms for secondary metabolites.</title>
        <authorList>
            <person name="D'Agostino P.M."/>
        </authorList>
    </citation>
    <scope>NUCLEOTIDE SEQUENCE [LARGE SCALE GENOMIC DNA]</scope>
    <source>
        <strain evidence="2">WS4403</strain>
    </source>
</reference>
<keyword evidence="2" id="KW-1185">Reference proteome</keyword>
<sequence>MKLLLPTKIVDVHYLEGYKKRYYIIVENFPITDSGKKNWWKNNKNTLAEKYGIPVGKEDFDITFWISEYQDGSYRSRGNGDLICFDDMKVKANCIDKENRPLQISYYYNQHKTMFHYNQENILHYENDQTGESYKLRF</sequence>
<gene>
    <name evidence="1" type="ORF">J2125_001814</name>
</gene>
<evidence type="ECO:0008006" key="3">
    <source>
        <dbReference type="Google" id="ProtNLM"/>
    </source>
</evidence>
<dbReference type="InterPro" id="IPR010351">
    <property type="entry name" value="DUF943"/>
</dbReference>
<name>A0ABS4P8X4_9GAMM</name>
<evidence type="ECO:0000313" key="1">
    <source>
        <dbReference type="EMBL" id="MBP2168622.1"/>
    </source>
</evidence>
<dbReference type="Proteomes" id="UP001195624">
    <property type="component" value="Unassembled WGS sequence"/>
</dbReference>
<evidence type="ECO:0000313" key="2">
    <source>
        <dbReference type="Proteomes" id="UP001195624"/>
    </source>
</evidence>
<protein>
    <recommendedName>
        <fullName evidence="3">DUF943 family protein</fullName>
    </recommendedName>
</protein>
<organism evidence="1 2">
    <name type="scientific">Winslowiella toletana</name>
    <dbReference type="NCBI Taxonomy" id="92490"/>
    <lineage>
        <taxon>Bacteria</taxon>
        <taxon>Pseudomonadati</taxon>
        <taxon>Pseudomonadota</taxon>
        <taxon>Gammaproteobacteria</taxon>
        <taxon>Enterobacterales</taxon>
        <taxon>Erwiniaceae</taxon>
        <taxon>Winslowiella</taxon>
    </lineage>
</organism>
<dbReference type="EMBL" id="JAGGMQ010000001">
    <property type="protein sequence ID" value="MBP2168622.1"/>
    <property type="molecule type" value="Genomic_DNA"/>
</dbReference>